<keyword evidence="1" id="KW-0472">Membrane</keyword>
<dbReference type="OrthoDB" id="7704812at2"/>
<dbReference type="AlphaFoldDB" id="A0A1B1A635"/>
<dbReference type="KEGG" id="rmb:K529_014685"/>
<name>A0A1B1A635_9RHOB</name>
<dbReference type="RefSeq" id="WP_005618761.1">
    <property type="nucleotide sequence ID" value="NZ_CP015230.1"/>
</dbReference>
<reference evidence="2 3" key="1">
    <citation type="journal article" date="2016" name="ISME J.">
        <title>Global occurrence and heterogeneity of the Roseobacter-clade species Ruegeria mobilis.</title>
        <authorList>
            <person name="Sonnenschein E."/>
            <person name="Gram L."/>
        </authorList>
    </citation>
    <scope>NUCLEOTIDE SEQUENCE [LARGE SCALE GENOMIC DNA]</scope>
    <source>
        <strain evidence="2 3">F1926</strain>
    </source>
</reference>
<sequence>MIGWKIFSHSLSMVLRNLGWALQIALVPVLIAMVCIAALLWGQLGELLDNQGRLDYVPSGGLVTSILLSAVIFIAAELWVFVSWHRFVLLEEYPTGWIPKFHGDRILAYFGTSLLLGLVIVLAWVVIGGVFTAVGAMLSSTVFSIIVLFIAMIAIGILFFRLLPTLPAAAIGEKLSFSESMEATKGTAGTAIVLFLVLMLVQILLQLITNVSIYVFAPLGLVFAVVSALIMTLVNVSILTTIYGHYVQGRPI</sequence>
<dbReference type="STRING" id="1265309.K529_014685"/>
<gene>
    <name evidence="2" type="ORF">K529_014685</name>
</gene>
<keyword evidence="1" id="KW-1133">Transmembrane helix</keyword>
<evidence type="ECO:0000313" key="2">
    <source>
        <dbReference type="EMBL" id="ANP42021.1"/>
    </source>
</evidence>
<dbReference type="GeneID" id="28251105"/>
<dbReference type="EMBL" id="CP015230">
    <property type="protein sequence ID" value="ANP42021.1"/>
    <property type="molecule type" value="Genomic_DNA"/>
</dbReference>
<proteinExistence type="predicted"/>
<evidence type="ECO:0000313" key="3">
    <source>
        <dbReference type="Proteomes" id="UP000013243"/>
    </source>
</evidence>
<feature type="transmembrane region" description="Helical" evidence="1">
    <location>
        <begin position="183"/>
        <end position="205"/>
    </location>
</feature>
<accession>A0A1B1A635</accession>
<feature type="transmembrane region" description="Helical" evidence="1">
    <location>
        <begin position="106"/>
        <end position="136"/>
    </location>
</feature>
<organism evidence="2 3">
    <name type="scientific">Tritonibacter mobilis F1926</name>
    <dbReference type="NCBI Taxonomy" id="1265309"/>
    <lineage>
        <taxon>Bacteria</taxon>
        <taxon>Pseudomonadati</taxon>
        <taxon>Pseudomonadota</taxon>
        <taxon>Alphaproteobacteria</taxon>
        <taxon>Rhodobacterales</taxon>
        <taxon>Paracoccaceae</taxon>
        <taxon>Tritonibacter</taxon>
    </lineage>
</organism>
<dbReference type="Proteomes" id="UP000013243">
    <property type="component" value="Chromosome"/>
</dbReference>
<feature type="transmembrane region" description="Helical" evidence="1">
    <location>
        <begin position="211"/>
        <end position="234"/>
    </location>
</feature>
<evidence type="ECO:0008006" key="4">
    <source>
        <dbReference type="Google" id="ProtNLM"/>
    </source>
</evidence>
<protein>
    <recommendedName>
        <fullName evidence="4">Glycerophosphoryl diester phosphodiesterase membrane domain-containing protein</fullName>
    </recommendedName>
</protein>
<feature type="transmembrane region" description="Helical" evidence="1">
    <location>
        <begin position="62"/>
        <end position="85"/>
    </location>
</feature>
<evidence type="ECO:0000256" key="1">
    <source>
        <dbReference type="SAM" id="Phobius"/>
    </source>
</evidence>
<keyword evidence="1" id="KW-0812">Transmembrane</keyword>
<feature type="transmembrane region" description="Helical" evidence="1">
    <location>
        <begin position="142"/>
        <end position="163"/>
    </location>
</feature>
<feature type="transmembrane region" description="Helical" evidence="1">
    <location>
        <begin position="20"/>
        <end position="42"/>
    </location>
</feature>